<evidence type="ECO:0000256" key="10">
    <source>
        <dbReference type="PROSITE-ProRule" id="PRU10056"/>
    </source>
</evidence>
<keyword evidence="7 12" id="KW-0624">Polysaccharide degradation</keyword>
<feature type="binding site" evidence="9">
    <location>
        <position position="48"/>
    </location>
    <ligand>
        <name>substrate</name>
    </ligand>
</feature>
<dbReference type="InterPro" id="IPR036434">
    <property type="entry name" value="Beta_cellobiohydrolase_sf"/>
</dbReference>
<keyword evidence="2 12" id="KW-0378">Hydrolase</keyword>
<evidence type="ECO:0000256" key="9">
    <source>
        <dbReference type="PIRSR" id="PIRSR001100-2"/>
    </source>
</evidence>
<feature type="binding site" evidence="9">
    <location>
        <position position="232"/>
    </location>
    <ligand>
        <name>substrate</name>
    </ligand>
</feature>
<keyword evidence="6 12" id="KW-0326">Glycosidase</keyword>
<feature type="region of interest" description="Disordered" evidence="13">
    <location>
        <begin position="363"/>
        <end position="397"/>
    </location>
</feature>
<evidence type="ECO:0000256" key="4">
    <source>
        <dbReference type="ARBA" id="ARBA00023157"/>
    </source>
</evidence>
<feature type="binding site" evidence="9">
    <location>
        <position position="195"/>
    </location>
    <ligand>
        <name>substrate</name>
    </ligand>
</feature>
<dbReference type="InterPro" id="IPR016288">
    <property type="entry name" value="Beta_cellobiohydrolase"/>
</dbReference>
<keyword evidence="3 12" id="KW-0136">Cellulose degradation</keyword>
<dbReference type="Proteomes" id="UP000612362">
    <property type="component" value="Unassembled WGS sequence"/>
</dbReference>
<dbReference type="GO" id="GO:0004553">
    <property type="term" value="F:hydrolase activity, hydrolyzing O-glycosyl compounds"/>
    <property type="evidence" value="ECO:0007669"/>
    <property type="project" value="InterPro"/>
</dbReference>
<name>A0A8J3I042_9CHLR</name>
<evidence type="ECO:0000256" key="11">
    <source>
        <dbReference type="PROSITE-ProRule" id="PRU10057"/>
    </source>
</evidence>
<evidence type="ECO:0000256" key="1">
    <source>
        <dbReference type="ARBA" id="ARBA00022729"/>
    </source>
</evidence>
<evidence type="ECO:0000313" key="14">
    <source>
        <dbReference type="EMBL" id="GHO46356.1"/>
    </source>
</evidence>
<feature type="compositionally biased region" description="Basic and acidic residues" evidence="13">
    <location>
        <begin position="375"/>
        <end position="384"/>
    </location>
</feature>
<keyword evidence="1" id="KW-0732">Signal</keyword>
<evidence type="ECO:0000256" key="5">
    <source>
        <dbReference type="ARBA" id="ARBA00023277"/>
    </source>
</evidence>
<evidence type="ECO:0000256" key="13">
    <source>
        <dbReference type="SAM" id="MobiDB-lite"/>
    </source>
</evidence>
<feature type="binding site" evidence="9">
    <location>
        <position position="334"/>
    </location>
    <ligand>
        <name>substrate</name>
    </ligand>
</feature>
<dbReference type="InterPro" id="IPR001524">
    <property type="entry name" value="Glyco_hydro_6_CS"/>
</dbReference>
<dbReference type="Pfam" id="PF01341">
    <property type="entry name" value="Glyco_hydro_6"/>
    <property type="match status" value="1"/>
</dbReference>
<reference evidence="14" key="1">
    <citation type="submission" date="2020-10" db="EMBL/GenBank/DDBJ databases">
        <title>Taxonomic study of unclassified bacteria belonging to the class Ktedonobacteria.</title>
        <authorList>
            <person name="Yabe S."/>
            <person name="Wang C.M."/>
            <person name="Zheng Y."/>
            <person name="Sakai Y."/>
            <person name="Cavaletti L."/>
            <person name="Monciardini P."/>
            <person name="Donadio S."/>
        </authorList>
    </citation>
    <scope>NUCLEOTIDE SEQUENCE</scope>
    <source>
        <strain evidence="14">SOSP1-1</strain>
    </source>
</reference>
<evidence type="ECO:0000256" key="7">
    <source>
        <dbReference type="ARBA" id="ARBA00023326"/>
    </source>
</evidence>
<feature type="active site" description="Proton donor" evidence="8 11">
    <location>
        <position position="144"/>
    </location>
</feature>
<feature type="active site" description="Proton acceptor" evidence="8">
    <location>
        <position position="366"/>
    </location>
</feature>
<dbReference type="PIRSF" id="PIRSF001100">
    <property type="entry name" value="Beta_cellobiohydrolase"/>
    <property type="match status" value="1"/>
</dbReference>
<dbReference type="PANTHER" id="PTHR34876">
    <property type="match status" value="1"/>
</dbReference>
<dbReference type="AlphaFoldDB" id="A0A8J3I042"/>
<dbReference type="Gene3D" id="3.20.20.40">
    <property type="entry name" value="1, 4-beta cellobiohydrolase"/>
    <property type="match status" value="1"/>
</dbReference>
<comment type="similarity">
    <text evidence="12">Belongs to the glycosyl hydrolase family 6.</text>
</comment>
<feature type="binding site" evidence="9">
    <location>
        <position position="364"/>
    </location>
    <ligand>
        <name>substrate</name>
    </ligand>
</feature>
<dbReference type="PROSITE" id="PS00656">
    <property type="entry name" value="GLYCOSYL_HYDROL_F6_2"/>
    <property type="match status" value="1"/>
</dbReference>
<feature type="binding site" evidence="9">
    <location>
        <position position="192"/>
    </location>
    <ligand>
        <name>substrate</name>
    </ligand>
</feature>
<evidence type="ECO:0000256" key="12">
    <source>
        <dbReference type="RuleBase" id="RU361186"/>
    </source>
</evidence>
<feature type="binding site" evidence="9">
    <location>
        <position position="46"/>
    </location>
    <ligand>
        <name>substrate</name>
    </ligand>
</feature>
<evidence type="ECO:0000256" key="3">
    <source>
        <dbReference type="ARBA" id="ARBA00023001"/>
    </source>
</evidence>
<dbReference type="PRINTS" id="PR00733">
    <property type="entry name" value="GLHYDRLASE6"/>
</dbReference>
<feature type="active site" evidence="10">
    <location>
        <position position="95"/>
    </location>
</feature>
<evidence type="ECO:0000313" key="15">
    <source>
        <dbReference type="Proteomes" id="UP000612362"/>
    </source>
</evidence>
<dbReference type="EC" id="3.2.1.-" evidence="12"/>
<feature type="binding site" evidence="9">
    <location>
        <position position="360"/>
    </location>
    <ligand>
        <name>substrate</name>
    </ligand>
</feature>
<feature type="region of interest" description="Disordered" evidence="13">
    <location>
        <begin position="293"/>
        <end position="314"/>
    </location>
</feature>
<evidence type="ECO:0000256" key="2">
    <source>
        <dbReference type="ARBA" id="ARBA00022801"/>
    </source>
</evidence>
<dbReference type="EMBL" id="BNJF01000002">
    <property type="protein sequence ID" value="GHO46356.1"/>
    <property type="molecule type" value="Genomic_DNA"/>
</dbReference>
<dbReference type="GO" id="GO:0030245">
    <property type="term" value="P:cellulose catabolic process"/>
    <property type="evidence" value="ECO:0007669"/>
    <property type="project" value="UniProtKB-KW"/>
</dbReference>
<comment type="caution">
    <text evidence="14">The sequence shown here is derived from an EMBL/GenBank/DDBJ whole genome shotgun (WGS) entry which is preliminary data.</text>
</comment>
<keyword evidence="5 12" id="KW-0119">Carbohydrate metabolism</keyword>
<organism evidence="14 15">
    <name type="scientific">Ktedonospora formicarum</name>
    <dbReference type="NCBI Taxonomy" id="2778364"/>
    <lineage>
        <taxon>Bacteria</taxon>
        <taxon>Bacillati</taxon>
        <taxon>Chloroflexota</taxon>
        <taxon>Ktedonobacteria</taxon>
        <taxon>Ktedonobacterales</taxon>
        <taxon>Ktedonobacteraceae</taxon>
        <taxon>Ktedonospora</taxon>
    </lineage>
</organism>
<feature type="compositionally biased region" description="Polar residues" evidence="13">
    <location>
        <begin position="303"/>
        <end position="314"/>
    </location>
</feature>
<dbReference type="PROSITE" id="PS00655">
    <property type="entry name" value="GLYCOSYL_HYDROL_F6_1"/>
    <property type="match status" value="1"/>
</dbReference>
<accession>A0A8J3I042</accession>
<evidence type="ECO:0000256" key="8">
    <source>
        <dbReference type="PIRSR" id="PIRSR001100-1"/>
    </source>
</evidence>
<keyword evidence="15" id="KW-1185">Reference proteome</keyword>
<protein>
    <recommendedName>
        <fullName evidence="12">Glucanase</fullName>
        <ecNumber evidence="12">3.2.1.-</ecNumber>
    </recommendedName>
</protein>
<evidence type="ECO:0000256" key="6">
    <source>
        <dbReference type="ARBA" id="ARBA00023295"/>
    </source>
</evidence>
<keyword evidence="4" id="KW-1015">Disulfide bond</keyword>
<dbReference type="PANTHER" id="PTHR34876:SF4">
    <property type="entry name" value="1,4-BETA-D-GLUCAN CELLOBIOHYDROLASE C-RELATED"/>
    <property type="match status" value="1"/>
</dbReference>
<dbReference type="SUPFAM" id="SSF51989">
    <property type="entry name" value="Glycosyl hydrolases family 6, cellulases"/>
    <property type="match status" value="1"/>
</dbReference>
<gene>
    <name evidence="14" type="ORF">KSX_45190</name>
</gene>
<proteinExistence type="inferred from homology"/>
<sequence length="428" mass="45259">MDNVFAGADGYINPDYKAEVTDAASAKGGTLGAQMAKVANYPTAVWLDRIAAVTGGPGVTRTLAGHLDAAVQQDAANGSTPVVITIVVYDLPNRDCAALASNGELLVAQDGLNKYKTQYIDPLVAVLSQAKYKNLRIAAIIEPDSLPNLVTNLSMSLCSEANSSGAYVQGVQYALSKLHALSNVYNYVDIAHSGWLGWSSNFGPAADLIANTIKGATGGVNSVDGFISNTANYTPTTEPFMTANQTVGGQPVRSANFYQYNDYIDEASYASAMRSAFISRGFPTTIGMLIDTSRNGWGGSGPQGSRPTSASTSTDLNTFVKESKIDRRVHRGNWCNQYGGIGVRPTASPASGFDAYVWVKPPGESDGASQAESNDEGKGFDRMCDPTFHGSQQANGGNLTEAIPNAPLAGHWFEAEFEILVQNAYPAF</sequence>